<dbReference type="EMBL" id="BJUU01000028">
    <property type="protein sequence ID" value="GEK81474.1"/>
    <property type="molecule type" value="Genomic_DNA"/>
</dbReference>
<feature type="transmembrane region" description="Helical" evidence="7">
    <location>
        <begin position="135"/>
        <end position="155"/>
    </location>
</feature>
<keyword evidence="4 7" id="KW-0812">Transmembrane</keyword>
<feature type="transmembrane region" description="Helical" evidence="7">
    <location>
        <begin position="162"/>
        <end position="182"/>
    </location>
</feature>
<evidence type="ECO:0000313" key="9">
    <source>
        <dbReference type="EMBL" id="GEK81474.1"/>
    </source>
</evidence>
<reference evidence="9 10" key="1">
    <citation type="submission" date="2019-07" db="EMBL/GenBank/DDBJ databases">
        <title>Whole genome shotgun sequence of Agrococcus baldri NBRC 103055.</title>
        <authorList>
            <person name="Hosoyama A."/>
            <person name="Uohara A."/>
            <person name="Ohji S."/>
            <person name="Ichikawa N."/>
        </authorList>
    </citation>
    <scope>NUCLEOTIDE SEQUENCE [LARGE SCALE GENOMIC DNA]</scope>
    <source>
        <strain evidence="9 10">NBRC 103055</strain>
    </source>
</reference>
<keyword evidence="5 7" id="KW-1133">Transmembrane helix</keyword>
<dbReference type="InterPro" id="IPR006707">
    <property type="entry name" value="T7SS_EccD"/>
</dbReference>
<dbReference type="GO" id="GO:0005886">
    <property type="term" value="C:plasma membrane"/>
    <property type="evidence" value="ECO:0007669"/>
    <property type="project" value="UniProtKB-SubCell"/>
</dbReference>
<sequence>MEYTRLSIQGSTRRADIVVPDDEPVEALMPEILELLEEPAAGARPVVLTTLTGEQIDASLTLDEQAVGHGTRLRVVAVDEAPPPPDVAEVTEAVGEVTASRPNRWSTRHAATAAALPLLVLSSLGTTAAGDGGWLAPWGAGMLAMVLVAAAVLLARTDRTAAAIAATAVAAGVAERAAAAALAGDGHWAQGALASAAAIALVIGLVAQIGFGSRGIALGTGLVVAACGAAGILQSLGMHPSDVAAVVGLVSAVLLGLLPGIALSTSGLTSFDDRVVAGGRVSRADVRTSIETAFLGLTAMVAAAAATAAAAGTVLVLEASTWAVLLALVIAAIVALRARMLPLGPQRLVVLLAATVPVILWIATSPMLEGAWRPAVAAAAALLVVAVLALRPSAPALARRRRWAGVLEFLAVLAAITLLLGKLGVLADLTETFG</sequence>
<evidence type="ECO:0000256" key="1">
    <source>
        <dbReference type="ARBA" id="ARBA00004651"/>
    </source>
</evidence>
<accession>A0AA87RJD9</accession>
<evidence type="ECO:0000259" key="8">
    <source>
        <dbReference type="Pfam" id="PF19053"/>
    </source>
</evidence>
<feature type="transmembrane region" description="Helical" evidence="7">
    <location>
        <begin position="371"/>
        <end position="391"/>
    </location>
</feature>
<evidence type="ECO:0000256" key="6">
    <source>
        <dbReference type="ARBA" id="ARBA00023136"/>
    </source>
</evidence>
<organism evidence="9 10">
    <name type="scientific">Agrococcus baldri</name>
    <dbReference type="NCBI Taxonomy" id="153730"/>
    <lineage>
        <taxon>Bacteria</taxon>
        <taxon>Bacillati</taxon>
        <taxon>Actinomycetota</taxon>
        <taxon>Actinomycetes</taxon>
        <taxon>Micrococcales</taxon>
        <taxon>Microbacteriaceae</taxon>
        <taxon>Agrococcus</taxon>
    </lineage>
</organism>
<feature type="transmembrane region" description="Helical" evidence="7">
    <location>
        <begin position="348"/>
        <end position="365"/>
    </location>
</feature>
<dbReference type="Proteomes" id="UP000321749">
    <property type="component" value="Unassembled WGS sequence"/>
</dbReference>
<evidence type="ECO:0000256" key="3">
    <source>
        <dbReference type="ARBA" id="ARBA00022475"/>
    </source>
</evidence>
<feature type="transmembrane region" description="Helical" evidence="7">
    <location>
        <begin position="292"/>
        <end position="313"/>
    </location>
</feature>
<feature type="domain" description="EccD-like transmembrane" evidence="8">
    <location>
        <begin position="107"/>
        <end position="427"/>
    </location>
</feature>
<comment type="caution">
    <text evidence="9">The sequence shown here is derived from an EMBL/GenBank/DDBJ whole genome shotgun (WGS) entry which is preliminary data.</text>
</comment>
<evidence type="ECO:0000256" key="7">
    <source>
        <dbReference type="SAM" id="Phobius"/>
    </source>
</evidence>
<feature type="transmembrane region" description="Helical" evidence="7">
    <location>
        <begin position="243"/>
        <end position="271"/>
    </location>
</feature>
<comment type="similarity">
    <text evidence="2">Belongs to the EccD/Snm4 family.</text>
</comment>
<gene>
    <name evidence="9" type="ORF">ABA31_28250</name>
</gene>
<feature type="transmembrane region" description="Helical" evidence="7">
    <location>
        <begin position="403"/>
        <end position="425"/>
    </location>
</feature>
<dbReference type="InterPro" id="IPR024962">
    <property type="entry name" value="YukD-like"/>
</dbReference>
<name>A0AA87RJD9_9MICO</name>
<evidence type="ECO:0000256" key="5">
    <source>
        <dbReference type="ARBA" id="ARBA00022989"/>
    </source>
</evidence>
<feature type="transmembrane region" description="Helical" evidence="7">
    <location>
        <begin position="319"/>
        <end position="336"/>
    </location>
</feature>
<feature type="transmembrane region" description="Helical" evidence="7">
    <location>
        <begin position="188"/>
        <end position="209"/>
    </location>
</feature>
<protein>
    <recommendedName>
        <fullName evidence="8">EccD-like transmembrane domain-containing protein</fullName>
    </recommendedName>
</protein>
<evidence type="ECO:0000256" key="4">
    <source>
        <dbReference type="ARBA" id="ARBA00022692"/>
    </source>
</evidence>
<keyword evidence="6 7" id="KW-0472">Membrane</keyword>
<evidence type="ECO:0000313" key="10">
    <source>
        <dbReference type="Proteomes" id="UP000321749"/>
    </source>
</evidence>
<comment type="subcellular location">
    <subcellularLocation>
        <location evidence="1">Cell membrane</location>
        <topology evidence="1">Multi-pass membrane protein</topology>
    </subcellularLocation>
</comment>
<feature type="transmembrane region" description="Helical" evidence="7">
    <location>
        <begin position="110"/>
        <end position="129"/>
    </location>
</feature>
<feature type="transmembrane region" description="Helical" evidence="7">
    <location>
        <begin position="216"/>
        <end position="237"/>
    </location>
</feature>
<dbReference type="InterPro" id="IPR044049">
    <property type="entry name" value="EccD_transm"/>
</dbReference>
<dbReference type="AlphaFoldDB" id="A0AA87RJD9"/>
<dbReference type="NCBIfam" id="TIGR03920">
    <property type="entry name" value="T7SS_EccD"/>
    <property type="match status" value="1"/>
</dbReference>
<keyword evidence="3" id="KW-1003">Cell membrane</keyword>
<evidence type="ECO:0000256" key="2">
    <source>
        <dbReference type="ARBA" id="ARBA00006162"/>
    </source>
</evidence>
<dbReference type="RefSeq" id="WP_146797108.1">
    <property type="nucleotide sequence ID" value="NZ_BJUU01000028.1"/>
</dbReference>
<dbReference type="Gene3D" id="3.10.20.90">
    <property type="entry name" value="Phosphatidylinositol 3-kinase Catalytic Subunit, Chain A, domain 1"/>
    <property type="match status" value="1"/>
</dbReference>
<keyword evidence="10" id="KW-1185">Reference proteome</keyword>
<dbReference type="Pfam" id="PF08817">
    <property type="entry name" value="YukD"/>
    <property type="match status" value="1"/>
</dbReference>
<dbReference type="Pfam" id="PF19053">
    <property type="entry name" value="EccD"/>
    <property type="match status" value="1"/>
</dbReference>
<proteinExistence type="inferred from homology"/>